<dbReference type="Proteomes" id="UP000197138">
    <property type="component" value="Unassembled WGS sequence"/>
</dbReference>
<accession>A0A218XFC5</accession>
<dbReference type="AlphaFoldDB" id="A0A218XFC5"/>
<evidence type="ECO:0000313" key="2">
    <source>
        <dbReference type="EMBL" id="OWM83623.1"/>
    </source>
</evidence>
<evidence type="ECO:0000313" key="3">
    <source>
        <dbReference type="Proteomes" id="UP000197138"/>
    </source>
</evidence>
<dbReference type="EMBL" id="MTKT01001810">
    <property type="protein sequence ID" value="OWM83623.1"/>
    <property type="molecule type" value="Genomic_DNA"/>
</dbReference>
<comment type="caution">
    <text evidence="2">The sequence shown here is derived from an EMBL/GenBank/DDBJ whole genome shotgun (WGS) entry which is preliminary data.</text>
</comment>
<name>A0A218XFC5_PUNGR</name>
<sequence length="228" mass="24801">MVGLTFPWKIRQVGKEEEDNGRGGNGTDEAVMSVAVGPTGHMGSSGQNQSDQSSDKAAPKKGVFDLASLILLSLKFARANGSKDSTSECIVFCLHRGITSAAPLFVELGFILCPVSLFETPRLYIAEAAFGVLCPMETWMLMLGGWTLPEAVWTEQTGSIGFGPRGAGRKRRRAEPRGAGELGQALELGRKEELSRERQLGRGRERLGYGREWLGRVSGEMERIGRQD</sequence>
<evidence type="ECO:0000256" key="1">
    <source>
        <dbReference type="SAM" id="MobiDB-lite"/>
    </source>
</evidence>
<reference evidence="3" key="1">
    <citation type="journal article" date="2017" name="Plant J.">
        <title>The pomegranate (Punica granatum L.) genome and the genomics of punicalagin biosynthesis.</title>
        <authorList>
            <person name="Qin G."/>
            <person name="Xu C."/>
            <person name="Ming R."/>
            <person name="Tang H."/>
            <person name="Guyot R."/>
            <person name="Kramer E.M."/>
            <person name="Hu Y."/>
            <person name="Yi X."/>
            <person name="Qi Y."/>
            <person name="Xu X."/>
            <person name="Gao Z."/>
            <person name="Pan H."/>
            <person name="Jian J."/>
            <person name="Tian Y."/>
            <person name="Yue Z."/>
            <person name="Xu Y."/>
        </authorList>
    </citation>
    <scope>NUCLEOTIDE SEQUENCE [LARGE SCALE GENOMIC DNA]</scope>
    <source>
        <strain evidence="3">cv. Dabenzi</strain>
    </source>
</reference>
<organism evidence="2 3">
    <name type="scientific">Punica granatum</name>
    <name type="common">Pomegranate</name>
    <dbReference type="NCBI Taxonomy" id="22663"/>
    <lineage>
        <taxon>Eukaryota</taxon>
        <taxon>Viridiplantae</taxon>
        <taxon>Streptophyta</taxon>
        <taxon>Embryophyta</taxon>
        <taxon>Tracheophyta</taxon>
        <taxon>Spermatophyta</taxon>
        <taxon>Magnoliopsida</taxon>
        <taxon>eudicotyledons</taxon>
        <taxon>Gunneridae</taxon>
        <taxon>Pentapetalae</taxon>
        <taxon>rosids</taxon>
        <taxon>malvids</taxon>
        <taxon>Myrtales</taxon>
        <taxon>Lythraceae</taxon>
        <taxon>Punica</taxon>
    </lineage>
</organism>
<gene>
    <name evidence="2" type="ORF">CDL15_Pgr004052</name>
</gene>
<feature type="region of interest" description="Disordered" evidence="1">
    <location>
        <begin position="13"/>
        <end position="57"/>
    </location>
</feature>
<proteinExistence type="predicted"/>
<protein>
    <submittedName>
        <fullName evidence="2">Uncharacterized protein</fullName>
    </submittedName>
</protein>